<protein>
    <submittedName>
        <fullName evidence="3">Unannotated protein</fullName>
    </submittedName>
</protein>
<dbReference type="PANTHER" id="PTHR23131">
    <property type="entry name" value="ENDORIBONUCLEASE LACTB2"/>
    <property type="match status" value="1"/>
</dbReference>
<dbReference type="EMBL" id="CAFBON010000028">
    <property type="protein sequence ID" value="CAB4979004.1"/>
    <property type="molecule type" value="Genomic_DNA"/>
</dbReference>
<dbReference type="SMART" id="SM00849">
    <property type="entry name" value="Lactamase_B"/>
    <property type="match status" value="1"/>
</dbReference>
<evidence type="ECO:0000313" key="3">
    <source>
        <dbReference type="EMBL" id="CAB4823322.1"/>
    </source>
</evidence>
<evidence type="ECO:0000313" key="4">
    <source>
        <dbReference type="EMBL" id="CAB4979004.1"/>
    </source>
</evidence>
<dbReference type="InterPro" id="IPR050662">
    <property type="entry name" value="Sec-metab_biosynth-thioest"/>
</dbReference>
<dbReference type="InterPro" id="IPR001279">
    <property type="entry name" value="Metallo-B-lactamas"/>
</dbReference>
<name>A0A6J6ZPD1_9ZZZZ</name>
<gene>
    <name evidence="3" type="ORF">UFOPK3001_02315</name>
    <name evidence="4" type="ORF">UFOPK3954_00429</name>
</gene>
<dbReference type="Gene3D" id="3.60.15.10">
    <property type="entry name" value="Ribonuclease Z/Hydroxyacylglutathione hydrolase-like"/>
    <property type="match status" value="1"/>
</dbReference>
<dbReference type="Gene3D" id="1.10.10.10">
    <property type="entry name" value="Winged helix-like DNA-binding domain superfamily/Winged helix DNA-binding domain"/>
    <property type="match status" value="1"/>
</dbReference>
<reference evidence="3" key="1">
    <citation type="submission" date="2020-05" db="EMBL/GenBank/DDBJ databases">
        <authorList>
            <person name="Chiriac C."/>
            <person name="Salcher M."/>
            <person name="Ghai R."/>
            <person name="Kavagutti S V."/>
        </authorList>
    </citation>
    <scope>NUCLEOTIDE SEQUENCE</scope>
</reference>
<organism evidence="3">
    <name type="scientific">freshwater metagenome</name>
    <dbReference type="NCBI Taxonomy" id="449393"/>
    <lineage>
        <taxon>unclassified sequences</taxon>
        <taxon>metagenomes</taxon>
        <taxon>ecological metagenomes</taxon>
    </lineage>
</organism>
<dbReference type="SUPFAM" id="SSF56281">
    <property type="entry name" value="Metallo-hydrolase/oxidoreductase"/>
    <property type="match status" value="1"/>
</dbReference>
<dbReference type="InterPro" id="IPR036388">
    <property type="entry name" value="WH-like_DNA-bd_sf"/>
</dbReference>
<dbReference type="Pfam" id="PF00753">
    <property type="entry name" value="Lactamase_B"/>
    <property type="match status" value="1"/>
</dbReference>
<feature type="domain" description="Metallo-beta-lactamase" evidence="2">
    <location>
        <begin position="34"/>
        <end position="249"/>
    </location>
</feature>
<accession>A0A6J6ZPD1</accession>
<evidence type="ECO:0000256" key="1">
    <source>
        <dbReference type="SAM" id="MobiDB-lite"/>
    </source>
</evidence>
<proteinExistence type="predicted"/>
<dbReference type="PANTHER" id="PTHR23131:SF4">
    <property type="entry name" value="METALLO-BETA-LACTAMASE SUPERFAMILY POTEIN"/>
    <property type="match status" value="1"/>
</dbReference>
<dbReference type="InterPro" id="IPR036866">
    <property type="entry name" value="RibonucZ/Hydroxyglut_hydro"/>
</dbReference>
<sequence>MEIPRSTIPTPPVECVVPGLWAIPVPIPNNPLGHTNVYAFETDRGPVLVDSGWDDESSWNSLVAGLGEAGFQAADIYGVLVTHMHPDHHGLSGRVHAASGAWIAMHPKDAAMLPKMSVEQAEKEFVDEVAMMLLDAGAAEDEIVIRKRASSKGPRPPMIVPNRELSDGERVDVPGWQVKALWTPGHSPGHTCFKILDHGMLLAGDHVLPSITPHIGMSRADRAGDPLGDYLASLLKVDQPDITTVLPAHEHRFDHLGTRVREIIAHHEAHLAALVMSLATGPKTLWELAKSLEWNRPWDQLDQLMHRAAVNETAAHMRHLTRRGLAARQKGVRPITFEAANTEPDPGHGHDHSDGRDHGHTHGPGGHSH</sequence>
<dbReference type="EMBL" id="CAFAAJ010000214">
    <property type="protein sequence ID" value="CAB4823322.1"/>
    <property type="molecule type" value="Genomic_DNA"/>
</dbReference>
<feature type="region of interest" description="Disordered" evidence="1">
    <location>
        <begin position="338"/>
        <end position="369"/>
    </location>
</feature>
<feature type="compositionally biased region" description="Basic and acidic residues" evidence="1">
    <location>
        <begin position="345"/>
        <end position="360"/>
    </location>
</feature>
<evidence type="ECO:0000259" key="2">
    <source>
        <dbReference type="SMART" id="SM00849"/>
    </source>
</evidence>
<dbReference type="AlphaFoldDB" id="A0A6J6ZPD1"/>